<sequence>MASAPPPRDRGDFEIAVTCALSLEAKCVYDALDKIWDDKKYGKAPNDDNAYTLGVISEHHVVLVHMPGMGTIRAAYAAGHLKMSFPHIKLALVVGICGGMPRGTSNEEIVLGNVVISKALIRYDFGKQYPHGVQEEDGRAGHSRSTE</sequence>
<dbReference type="GO" id="GO:0003824">
    <property type="term" value="F:catalytic activity"/>
    <property type="evidence" value="ECO:0007669"/>
    <property type="project" value="InterPro"/>
</dbReference>
<dbReference type="Gene3D" id="3.40.50.1580">
    <property type="entry name" value="Nucleoside phosphorylase domain"/>
    <property type="match status" value="1"/>
</dbReference>
<evidence type="ECO:0000313" key="2">
    <source>
        <dbReference type="EMBL" id="KAK5080308.1"/>
    </source>
</evidence>
<reference evidence="2 3" key="1">
    <citation type="submission" date="2023-08" db="EMBL/GenBank/DDBJ databases">
        <title>Black Yeasts Isolated from many extreme environments.</title>
        <authorList>
            <person name="Coleine C."/>
            <person name="Stajich J.E."/>
            <person name="Selbmann L."/>
        </authorList>
    </citation>
    <scope>NUCLEOTIDE SEQUENCE [LARGE SCALE GENOMIC DNA]</scope>
    <source>
        <strain evidence="2 3">CCFEE 5910</strain>
    </source>
</reference>
<accession>A0AAN7PS22</accession>
<dbReference type="Proteomes" id="UP001309876">
    <property type="component" value="Unassembled WGS sequence"/>
</dbReference>
<keyword evidence="3" id="KW-1185">Reference proteome</keyword>
<name>A0AAN7PS22_9EURO</name>
<dbReference type="InterPro" id="IPR035994">
    <property type="entry name" value="Nucleoside_phosphorylase_sf"/>
</dbReference>
<gene>
    <name evidence="2" type="ORF">LTR05_008668</name>
</gene>
<dbReference type="PANTHER" id="PTHR46082:SF6">
    <property type="entry name" value="AAA+ ATPASE DOMAIN-CONTAINING PROTEIN-RELATED"/>
    <property type="match status" value="1"/>
</dbReference>
<evidence type="ECO:0000259" key="1">
    <source>
        <dbReference type="Pfam" id="PF01048"/>
    </source>
</evidence>
<dbReference type="InterPro" id="IPR000845">
    <property type="entry name" value="Nucleoside_phosphorylase_d"/>
</dbReference>
<proteinExistence type="predicted"/>
<dbReference type="EMBL" id="JAVRRJ010000016">
    <property type="protein sequence ID" value="KAK5080308.1"/>
    <property type="molecule type" value="Genomic_DNA"/>
</dbReference>
<dbReference type="InterPro" id="IPR053137">
    <property type="entry name" value="NLR-like"/>
</dbReference>
<protein>
    <recommendedName>
        <fullName evidence="1">Nucleoside phosphorylase domain-containing protein</fullName>
    </recommendedName>
</protein>
<dbReference type="SUPFAM" id="SSF53167">
    <property type="entry name" value="Purine and uridine phosphorylases"/>
    <property type="match status" value="1"/>
</dbReference>
<dbReference type="AlphaFoldDB" id="A0AAN7PS22"/>
<organism evidence="2 3">
    <name type="scientific">Lithohypha guttulata</name>
    <dbReference type="NCBI Taxonomy" id="1690604"/>
    <lineage>
        <taxon>Eukaryota</taxon>
        <taxon>Fungi</taxon>
        <taxon>Dikarya</taxon>
        <taxon>Ascomycota</taxon>
        <taxon>Pezizomycotina</taxon>
        <taxon>Eurotiomycetes</taxon>
        <taxon>Chaetothyriomycetidae</taxon>
        <taxon>Chaetothyriales</taxon>
        <taxon>Trichomeriaceae</taxon>
        <taxon>Lithohypha</taxon>
    </lineage>
</organism>
<dbReference type="GO" id="GO:0009116">
    <property type="term" value="P:nucleoside metabolic process"/>
    <property type="evidence" value="ECO:0007669"/>
    <property type="project" value="InterPro"/>
</dbReference>
<dbReference type="Pfam" id="PF01048">
    <property type="entry name" value="PNP_UDP_1"/>
    <property type="match status" value="1"/>
</dbReference>
<dbReference type="PANTHER" id="PTHR46082">
    <property type="entry name" value="ATP/GTP-BINDING PROTEIN-RELATED"/>
    <property type="match status" value="1"/>
</dbReference>
<comment type="caution">
    <text evidence="2">The sequence shown here is derived from an EMBL/GenBank/DDBJ whole genome shotgun (WGS) entry which is preliminary data.</text>
</comment>
<feature type="domain" description="Nucleoside phosphorylase" evidence="1">
    <location>
        <begin position="15"/>
        <end position="131"/>
    </location>
</feature>
<evidence type="ECO:0000313" key="3">
    <source>
        <dbReference type="Proteomes" id="UP001309876"/>
    </source>
</evidence>